<evidence type="ECO:0000256" key="1">
    <source>
        <dbReference type="ARBA" id="ARBA00004956"/>
    </source>
</evidence>
<feature type="domain" description="CoA carboxyltransferase C-terminal" evidence="11">
    <location>
        <begin position="17"/>
        <end position="257"/>
    </location>
</feature>
<evidence type="ECO:0000256" key="10">
    <source>
        <dbReference type="ARBA" id="ARBA00049152"/>
    </source>
</evidence>
<dbReference type="SUPFAM" id="SSF52096">
    <property type="entry name" value="ClpP/crotonase"/>
    <property type="match status" value="1"/>
</dbReference>
<evidence type="ECO:0000313" key="12">
    <source>
        <dbReference type="EMBL" id="GKS81860.1"/>
    </source>
</evidence>
<evidence type="ECO:0000256" key="9">
    <source>
        <dbReference type="ARBA" id="ARBA00023160"/>
    </source>
</evidence>
<keyword evidence="9" id="KW-0275">Fatty acid biosynthesis</keyword>
<evidence type="ECO:0000256" key="2">
    <source>
        <dbReference type="ARBA" id="ARBA00011883"/>
    </source>
</evidence>
<keyword evidence="6" id="KW-0276">Fatty acid metabolism</keyword>
<evidence type="ECO:0000256" key="8">
    <source>
        <dbReference type="ARBA" id="ARBA00023098"/>
    </source>
</evidence>
<evidence type="ECO:0000256" key="3">
    <source>
        <dbReference type="ARBA" id="ARBA00022516"/>
    </source>
</evidence>
<keyword evidence="3" id="KW-0444">Lipid biosynthesis</keyword>
<dbReference type="EMBL" id="BQXH01000014">
    <property type="protein sequence ID" value="GKS81860.1"/>
    <property type="molecule type" value="Genomic_DNA"/>
</dbReference>
<comment type="pathway">
    <text evidence="1">Lipid metabolism; malonyl-CoA biosynthesis; malonyl-CoA from acetyl-CoA: step 1/1.</text>
</comment>
<accession>A0ABQ5JII1</accession>
<keyword evidence="8" id="KW-0443">Lipid metabolism</keyword>
<dbReference type="NCBIfam" id="NF041504">
    <property type="entry name" value="AccA_sub"/>
    <property type="match status" value="1"/>
</dbReference>
<dbReference type="InterPro" id="IPR011763">
    <property type="entry name" value="COA_CT_C"/>
</dbReference>
<evidence type="ECO:0000256" key="7">
    <source>
        <dbReference type="ARBA" id="ARBA00022840"/>
    </source>
</evidence>
<dbReference type="Gene3D" id="3.90.226.10">
    <property type="entry name" value="2-enoyl-CoA Hydratase, Chain A, domain 1"/>
    <property type="match status" value="1"/>
</dbReference>
<name>A0ABQ5JII1_9LACO</name>
<keyword evidence="4 12" id="KW-0808">Transferase</keyword>
<evidence type="ECO:0000256" key="6">
    <source>
        <dbReference type="ARBA" id="ARBA00022832"/>
    </source>
</evidence>
<keyword evidence="7" id="KW-0067">ATP-binding</keyword>
<comment type="caution">
    <text evidence="12">The sequence shown here is derived from an EMBL/GenBank/DDBJ whole genome shotgun (WGS) entry which is preliminary data.</text>
</comment>
<protein>
    <recommendedName>
        <fullName evidence="2">acetyl-CoA carboxytransferase</fullName>
        <ecNumber evidence="2">2.1.3.15</ecNumber>
    </recommendedName>
</protein>
<dbReference type="PROSITE" id="PS50989">
    <property type="entry name" value="COA_CT_CTER"/>
    <property type="match status" value="1"/>
</dbReference>
<keyword evidence="13" id="KW-1185">Reference proteome</keyword>
<dbReference type="InterPro" id="IPR029045">
    <property type="entry name" value="ClpP/crotonase-like_dom_sf"/>
</dbReference>
<evidence type="ECO:0000259" key="11">
    <source>
        <dbReference type="PROSITE" id="PS50989"/>
    </source>
</evidence>
<keyword evidence="5" id="KW-0547">Nucleotide-binding</keyword>
<reference evidence="12" key="1">
    <citation type="journal article" date="2022" name="Int. J. Syst. Evol. Microbiol.">
        <title>A novel species of lactic acid bacteria, Ligilactobacillus pabuli sp. nov., isolated from alfalfa silage.</title>
        <authorList>
            <person name="Tohno M."/>
            <person name="Tanizawa Y."/>
            <person name="Sawada H."/>
            <person name="Sakamoto M."/>
            <person name="Ohkuma M."/>
            <person name="Kobayashi H."/>
        </authorList>
    </citation>
    <scope>NUCLEOTIDE SEQUENCE</scope>
    <source>
        <strain evidence="12">AF129</strain>
    </source>
</reference>
<dbReference type="InterPro" id="IPR001095">
    <property type="entry name" value="Acetyl_CoA_COase_a_su"/>
</dbReference>
<dbReference type="PRINTS" id="PR01069">
    <property type="entry name" value="ACCCTRFRASEA"/>
</dbReference>
<sequence length="277" mass="29969">MVVRNEPRKGGRIVIVSLFGKKQRTAGEIVAAARDSQKITGTELISELFPDFMEMHGDRLNDDDPSIIGGLAHFAGQAVTVLVIDKGLSAKDRIAKHFGSPAPAAYRKSLRLIKQAEKFNRPVLAFVNTAGAYPAASAEEQGQGEAIARNLLEIAGVRVPILTIIYGEGGSGGALALACGDQVWMTENSMYSVLSPEGFASILWKDASKAAEAAEVMQLTPEALLKANVIEGIIPEPSAHKRFCRNLAQVIQPELEKLTQLPAEELLAQRHARFRKF</sequence>
<dbReference type="Pfam" id="PF03255">
    <property type="entry name" value="ACCA"/>
    <property type="match status" value="1"/>
</dbReference>
<evidence type="ECO:0000313" key="13">
    <source>
        <dbReference type="Proteomes" id="UP001055149"/>
    </source>
</evidence>
<evidence type="ECO:0000256" key="4">
    <source>
        <dbReference type="ARBA" id="ARBA00022679"/>
    </source>
</evidence>
<dbReference type="Proteomes" id="UP001055149">
    <property type="component" value="Unassembled WGS sequence"/>
</dbReference>
<proteinExistence type="predicted"/>
<comment type="catalytic activity">
    <reaction evidence="10">
        <text>N(6)-carboxybiotinyl-L-lysyl-[protein] + acetyl-CoA = N(6)-biotinyl-L-lysyl-[protein] + malonyl-CoA</text>
        <dbReference type="Rhea" id="RHEA:54728"/>
        <dbReference type="Rhea" id="RHEA-COMP:10505"/>
        <dbReference type="Rhea" id="RHEA-COMP:10506"/>
        <dbReference type="ChEBI" id="CHEBI:57288"/>
        <dbReference type="ChEBI" id="CHEBI:57384"/>
        <dbReference type="ChEBI" id="CHEBI:83144"/>
        <dbReference type="ChEBI" id="CHEBI:83145"/>
        <dbReference type="EC" id="2.1.3.15"/>
    </reaction>
</comment>
<gene>
    <name evidence="12" type="primary">accA</name>
    <name evidence="12" type="ORF">LPAF129_15460</name>
</gene>
<dbReference type="GO" id="GO:0016740">
    <property type="term" value="F:transferase activity"/>
    <property type="evidence" value="ECO:0007669"/>
    <property type="project" value="UniProtKB-KW"/>
</dbReference>
<dbReference type="PANTHER" id="PTHR42853">
    <property type="entry name" value="ACETYL-COENZYME A CARBOXYLASE CARBOXYL TRANSFERASE SUBUNIT ALPHA"/>
    <property type="match status" value="1"/>
</dbReference>
<dbReference type="EC" id="2.1.3.15" evidence="2"/>
<dbReference type="PANTHER" id="PTHR42853:SF3">
    <property type="entry name" value="ACETYL-COENZYME A CARBOXYLASE CARBOXYL TRANSFERASE SUBUNIT ALPHA, CHLOROPLASTIC"/>
    <property type="match status" value="1"/>
</dbReference>
<organism evidence="12 13">
    <name type="scientific">Ligilactobacillus pabuli</name>
    <dbReference type="NCBI Taxonomy" id="2886039"/>
    <lineage>
        <taxon>Bacteria</taxon>
        <taxon>Bacillati</taxon>
        <taxon>Bacillota</taxon>
        <taxon>Bacilli</taxon>
        <taxon>Lactobacillales</taxon>
        <taxon>Lactobacillaceae</taxon>
        <taxon>Ligilactobacillus</taxon>
    </lineage>
</organism>
<evidence type="ECO:0000256" key="5">
    <source>
        <dbReference type="ARBA" id="ARBA00022741"/>
    </source>
</evidence>